<protein>
    <submittedName>
        <fullName evidence="2">Uncharacterized protein</fullName>
    </submittedName>
</protein>
<dbReference type="Proteomes" id="UP000224130">
    <property type="component" value="Unassembled WGS sequence"/>
</dbReference>
<proteinExistence type="predicted"/>
<feature type="transmembrane region" description="Helical" evidence="1">
    <location>
        <begin position="43"/>
        <end position="62"/>
    </location>
</feature>
<gene>
    <name evidence="2" type="ORF">ATJ88_1629</name>
</gene>
<sequence>MSEHDDGRHARPHGDDRAAWWAGLTDDALEDETETNRRAERRLLITGPAVLLLTVVLAWWHGAPTP</sequence>
<dbReference type="AlphaFoldDB" id="A0A2A9EXB4"/>
<keyword evidence="3" id="KW-1185">Reference proteome</keyword>
<keyword evidence="1" id="KW-1133">Transmembrane helix</keyword>
<dbReference type="OrthoDB" id="2108397at201174"/>
<name>A0A2A9EXB4_9MICO</name>
<keyword evidence="1" id="KW-0812">Transmembrane</keyword>
<dbReference type="EMBL" id="PDJJ01000001">
    <property type="protein sequence ID" value="PFG42952.1"/>
    <property type="molecule type" value="Genomic_DNA"/>
</dbReference>
<dbReference type="RefSeq" id="WP_098463388.1">
    <property type="nucleotide sequence ID" value="NZ_PDJJ01000001.1"/>
</dbReference>
<evidence type="ECO:0000313" key="3">
    <source>
        <dbReference type="Proteomes" id="UP000224130"/>
    </source>
</evidence>
<evidence type="ECO:0000256" key="1">
    <source>
        <dbReference type="SAM" id="Phobius"/>
    </source>
</evidence>
<organism evidence="2 3">
    <name type="scientific">Isoptericola jiangsuensis</name>
    <dbReference type="NCBI Taxonomy" id="548579"/>
    <lineage>
        <taxon>Bacteria</taxon>
        <taxon>Bacillati</taxon>
        <taxon>Actinomycetota</taxon>
        <taxon>Actinomycetes</taxon>
        <taxon>Micrococcales</taxon>
        <taxon>Promicromonosporaceae</taxon>
        <taxon>Isoptericola</taxon>
    </lineage>
</organism>
<comment type="caution">
    <text evidence="2">The sequence shown here is derived from an EMBL/GenBank/DDBJ whole genome shotgun (WGS) entry which is preliminary data.</text>
</comment>
<reference evidence="2 3" key="1">
    <citation type="submission" date="2017-10" db="EMBL/GenBank/DDBJ databases">
        <title>Sequencing the genomes of 1000 actinobacteria strains.</title>
        <authorList>
            <person name="Klenk H.-P."/>
        </authorList>
    </citation>
    <scope>NUCLEOTIDE SEQUENCE [LARGE SCALE GENOMIC DNA]</scope>
    <source>
        <strain evidence="2 3">DSM 21863</strain>
    </source>
</reference>
<evidence type="ECO:0000313" key="2">
    <source>
        <dbReference type="EMBL" id="PFG42952.1"/>
    </source>
</evidence>
<keyword evidence="1" id="KW-0472">Membrane</keyword>
<accession>A0A2A9EXB4</accession>